<evidence type="ECO:0000256" key="2">
    <source>
        <dbReference type="ARBA" id="ARBA00001947"/>
    </source>
</evidence>
<dbReference type="PANTHER" id="PTHR42904:SF6">
    <property type="entry name" value="NAD-CAPPED RNA HYDROLASE NUDT12"/>
    <property type="match status" value="1"/>
</dbReference>
<dbReference type="GO" id="GO:0006742">
    <property type="term" value="P:NADP+ catabolic process"/>
    <property type="evidence" value="ECO:0007669"/>
    <property type="project" value="TreeGrafter"/>
</dbReference>
<dbReference type="OrthoDB" id="9791656at2"/>
<dbReference type="EC" id="3.6.1.22" evidence="4"/>
<keyword evidence="8" id="KW-0520">NAD</keyword>
<dbReference type="RefSeq" id="WP_071083516.1">
    <property type="nucleotide sequence ID" value="NZ_MBLM01000102.1"/>
</dbReference>
<evidence type="ECO:0000313" key="13">
    <source>
        <dbReference type="Proteomes" id="UP000179627"/>
    </source>
</evidence>
<comment type="similarity">
    <text evidence="3">Belongs to the Nudix hydrolase family. NudC subfamily.</text>
</comment>
<comment type="caution">
    <text evidence="12">The sequence shown here is derived from an EMBL/GenBank/DDBJ whole genome shotgun (WGS) entry which is preliminary data.</text>
</comment>
<evidence type="ECO:0000256" key="1">
    <source>
        <dbReference type="ARBA" id="ARBA00001946"/>
    </source>
</evidence>
<dbReference type="EMBL" id="MBLM01000102">
    <property type="protein sequence ID" value="OHV39413.1"/>
    <property type="molecule type" value="Genomic_DNA"/>
</dbReference>
<dbReference type="Pfam" id="PF09297">
    <property type="entry name" value="Zn_ribbon_NUD"/>
    <property type="match status" value="1"/>
</dbReference>
<comment type="cofactor">
    <cofactor evidence="1">
        <name>Mg(2+)</name>
        <dbReference type="ChEBI" id="CHEBI:18420"/>
    </cofactor>
</comment>
<evidence type="ECO:0000313" key="12">
    <source>
        <dbReference type="EMBL" id="OHV39413.1"/>
    </source>
</evidence>
<dbReference type="Gene3D" id="3.90.79.20">
    <property type="match status" value="1"/>
</dbReference>
<accession>A0A1S1QXI9</accession>
<evidence type="ECO:0000256" key="3">
    <source>
        <dbReference type="ARBA" id="ARBA00009595"/>
    </source>
</evidence>
<dbReference type="SUPFAM" id="SSF55811">
    <property type="entry name" value="Nudix"/>
    <property type="match status" value="1"/>
</dbReference>
<name>A0A1S1QXI9_9ACTN</name>
<evidence type="ECO:0000256" key="5">
    <source>
        <dbReference type="ARBA" id="ARBA00022723"/>
    </source>
</evidence>
<dbReference type="InterPro" id="IPR020084">
    <property type="entry name" value="NUDIX_hydrolase_CS"/>
</dbReference>
<dbReference type="InterPro" id="IPR050241">
    <property type="entry name" value="NAD-cap_RNA_hydrolase_NudC"/>
</dbReference>
<comment type="catalytic activity">
    <reaction evidence="9">
        <text>a 5'-end NAD(+)-phospho-ribonucleoside in mRNA + H2O = a 5'-end phospho-adenosine-phospho-ribonucleoside in mRNA + beta-nicotinamide D-ribonucleotide + 2 H(+)</text>
        <dbReference type="Rhea" id="RHEA:60876"/>
        <dbReference type="Rhea" id="RHEA-COMP:15698"/>
        <dbReference type="Rhea" id="RHEA-COMP:15719"/>
        <dbReference type="ChEBI" id="CHEBI:14649"/>
        <dbReference type="ChEBI" id="CHEBI:15377"/>
        <dbReference type="ChEBI" id="CHEBI:15378"/>
        <dbReference type="ChEBI" id="CHEBI:144029"/>
        <dbReference type="ChEBI" id="CHEBI:144051"/>
    </reaction>
    <physiologicalReaction direction="left-to-right" evidence="9">
        <dbReference type="Rhea" id="RHEA:60877"/>
    </physiologicalReaction>
</comment>
<dbReference type="AlphaFoldDB" id="A0A1S1QXI9"/>
<dbReference type="PROSITE" id="PS51462">
    <property type="entry name" value="NUDIX"/>
    <property type="match status" value="1"/>
</dbReference>
<evidence type="ECO:0000259" key="11">
    <source>
        <dbReference type="PROSITE" id="PS51462"/>
    </source>
</evidence>
<dbReference type="NCBIfam" id="NF001299">
    <property type="entry name" value="PRK00241.1"/>
    <property type="match status" value="1"/>
</dbReference>
<keyword evidence="7" id="KW-0460">Magnesium</keyword>
<dbReference type="GO" id="GO:0046872">
    <property type="term" value="F:metal ion binding"/>
    <property type="evidence" value="ECO:0007669"/>
    <property type="project" value="UniProtKB-KW"/>
</dbReference>
<dbReference type="PROSITE" id="PS00893">
    <property type="entry name" value="NUDIX_BOX"/>
    <property type="match status" value="1"/>
</dbReference>
<reference evidence="13" key="1">
    <citation type="submission" date="2016-07" db="EMBL/GenBank/DDBJ databases">
        <title>Sequence Frankia sp. strain CcI1.17.</title>
        <authorList>
            <person name="Ghodhbane-Gtari F."/>
            <person name="Swanson E."/>
            <person name="Gueddou A."/>
            <person name="Morris K."/>
            <person name="Hezbri K."/>
            <person name="Ktari A."/>
            <person name="Nouioui I."/>
            <person name="Abebe-Akele F."/>
            <person name="Simpson S."/>
            <person name="Thomas K."/>
            <person name="Gtari M."/>
            <person name="Tisa L.S."/>
            <person name="Hurst S."/>
        </authorList>
    </citation>
    <scope>NUCLEOTIDE SEQUENCE [LARGE SCALE GENOMIC DNA]</scope>
    <source>
        <strain evidence="13">Cc1.17</strain>
    </source>
</reference>
<keyword evidence="6" id="KW-0378">Hydrolase</keyword>
<evidence type="ECO:0000256" key="4">
    <source>
        <dbReference type="ARBA" id="ARBA00012381"/>
    </source>
</evidence>
<organism evidence="12 13">
    <name type="scientific">Parafrankia colletiae</name>
    <dbReference type="NCBI Taxonomy" id="573497"/>
    <lineage>
        <taxon>Bacteria</taxon>
        <taxon>Bacillati</taxon>
        <taxon>Actinomycetota</taxon>
        <taxon>Actinomycetes</taxon>
        <taxon>Frankiales</taxon>
        <taxon>Frankiaceae</taxon>
        <taxon>Parafrankia</taxon>
    </lineage>
</organism>
<keyword evidence="13" id="KW-1185">Reference proteome</keyword>
<dbReference type="Gene3D" id="3.90.79.10">
    <property type="entry name" value="Nucleoside Triphosphate Pyrophosphohydrolase"/>
    <property type="match status" value="1"/>
</dbReference>
<dbReference type="InterPro" id="IPR049734">
    <property type="entry name" value="NudC-like_C"/>
</dbReference>
<dbReference type="PANTHER" id="PTHR42904">
    <property type="entry name" value="NUDIX HYDROLASE, NUDC SUBFAMILY"/>
    <property type="match status" value="1"/>
</dbReference>
<proteinExistence type="inferred from homology"/>
<dbReference type="CDD" id="cd03429">
    <property type="entry name" value="NUDIX_NADH_pyrophosphatase_Nudt13"/>
    <property type="match status" value="1"/>
</dbReference>
<evidence type="ECO:0000256" key="8">
    <source>
        <dbReference type="ARBA" id="ARBA00023027"/>
    </source>
</evidence>
<dbReference type="GO" id="GO:0035529">
    <property type="term" value="F:NADH pyrophosphatase activity"/>
    <property type="evidence" value="ECO:0007669"/>
    <property type="project" value="TreeGrafter"/>
</dbReference>
<dbReference type="GO" id="GO:0005829">
    <property type="term" value="C:cytosol"/>
    <property type="evidence" value="ECO:0007669"/>
    <property type="project" value="TreeGrafter"/>
</dbReference>
<dbReference type="InterPro" id="IPR015797">
    <property type="entry name" value="NUDIX_hydrolase-like_dom_sf"/>
</dbReference>
<dbReference type="InterPro" id="IPR015376">
    <property type="entry name" value="Znr_NADH_PPase"/>
</dbReference>
<gene>
    <name evidence="12" type="ORF">CC117_14440</name>
</gene>
<evidence type="ECO:0000256" key="6">
    <source>
        <dbReference type="ARBA" id="ARBA00022801"/>
    </source>
</evidence>
<dbReference type="Pfam" id="PF00293">
    <property type="entry name" value="NUDIX"/>
    <property type="match status" value="1"/>
</dbReference>
<feature type="region of interest" description="Disordered" evidence="10">
    <location>
        <begin position="54"/>
        <end position="74"/>
    </location>
</feature>
<dbReference type="GO" id="GO:0019677">
    <property type="term" value="P:NAD+ catabolic process"/>
    <property type="evidence" value="ECO:0007669"/>
    <property type="project" value="TreeGrafter"/>
</dbReference>
<keyword evidence="5" id="KW-0479">Metal-binding</keyword>
<evidence type="ECO:0000256" key="7">
    <source>
        <dbReference type="ARBA" id="ARBA00022842"/>
    </source>
</evidence>
<evidence type="ECO:0000256" key="9">
    <source>
        <dbReference type="ARBA" id="ARBA00023679"/>
    </source>
</evidence>
<comment type="cofactor">
    <cofactor evidence="2">
        <name>Zn(2+)</name>
        <dbReference type="ChEBI" id="CHEBI:29105"/>
    </cofactor>
</comment>
<protein>
    <recommendedName>
        <fullName evidence="4">NAD(+) diphosphatase</fullName>
        <ecNumber evidence="4">3.6.1.22</ecNumber>
    </recommendedName>
</protein>
<dbReference type="Proteomes" id="UP000179627">
    <property type="component" value="Unassembled WGS sequence"/>
</dbReference>
<dbReference type="InterPro" id="IPR000086">
    <property type="entry name" value="NUDIX_hydrolase_dom"/>
</dbReference>
<feature type="domain" description="Nudix hydrolase" evidence="11">
    <location>
        <begin position="182"/>
        <end position="307"/>
    </location>
</feature>
<sequence length="334" mass="35787">MSDFRLVSPPVLAGAKILRDEHLRRDVGRHQLGWAAARVVVVDAEGRSPVEWTAAPAAPGASGAPQPGTAQSGPRLRTVAARDLAAAPPPDAVLLGEAESLTYWAVRGAPDEAAADGPSQWLNLYSVGAELPAFEAAVMAAAVALLSWHDNARFCARDGSPTHPRNAGWARVCEAGQHEEYPRTDPAVICLVHDGADRVLLARQRTWPADRFSVLAGFVEAGESLEACVAREIAEEVGVDVSGISYLGSQAWPFPRSLMIGFHAVADPRQPIRLDDKEIAEARWVHRHDLDGALARNDWAAATDADRGQLLLPGRLSIARTMIDSWAAAVTSRH</sequence>
<evidence type="ECO:0000256" key="10">
    <source>
        <dbReference type="SAM" id="MobiDB-lite"/>
    </source>
</evidence>